<dbReference type="InterPro" id="IPR012340">
    <property type="entry name" value="NA-bd_OB-fold"/>
</dbReference>
<dbReference type="AlphaFoldDB" id="A0A220S0W7"/>
<dbReference type="EMBL" id="CP022278">
    <property type="protein sequence ID" value="ASK27052.1"/>
    <property type="molecule type" value="Genomic_DNA"/>
</dbReference>
<organism evidence="4 5">
    <name type="scientific">Neisseria chenwenguii</name>
    <dbReference type="NCBI Taxonomy" id="1853278"/>
    <lineage>
        <taxon>Bacteria</taxon>
        <taxon>Pseudomonadati</taxon>
        <taxon>Pseudomonadota</taxon>
        <taxon>Betaproteobacteria</taxon>
        <taxon>Neisseriales</taxon>
        <taxon>Neisseriaceae</taxon>
        <taxon>Neisseria</taxon>
    </lineage>
</organism>
<keyword evidence="2" id="KW-1133">Transmembrane helix</keyword>
<dbReference type="SUPFAM" id="SSF50249">
    <property type="entry name" value="Nucleic acid-binding proteins"/>
    <property type="match status" value="1"/>
</dbReference>
<name>A0A220S0W7_9NEIS</name>
<accession>A0A220S0W7</accession>
<dbReference type="GO" id="GO:0003677">
    <property type="term" value="F:DNA binding"/>
    <property type="evidence" value="ECO:0007669"/>
    <property type="project" value="UniProtKB-KW"/>
</dbReference>
<keyword evidence="5" id="KW-1185">Reference proteome</keyword>
<keyword evidence="1" id="KW-0597">Phosphoprotein</keyword>
<evidence type="ECO:0000313" key="5">
    <source>
        <dbReference type="Proteomes" id="UP000198238"/>
    </source>
</evidence>
<dbReference type="InterPro" id="IPR011129">
    <property type="entry name" value="CSD"/>
</dbReference>
<dbReference type="Pfam" id="PF06961">
    <property type="entry name" value="DUF1294"/>
    <property type="match status" value="1"/>
</dbReference>
<keyword evidence="2" id="KW-0472">Membrane</keyword>
<dbReference type="InterPro" id="IPR010718">
    <property type="entry name" value="DUF1294"/>
</dbReference>
<feature type="domain" description="CSD" evidence="3">
    <location>
        <begin position="268"/>
        <end position="334"/>
    </location>
</feature>
<dbReference type="Gene3D" id="2.40.50.140">
    <property type="entry name" value="Nucleic acid-binding proteins"/>
    <property type="match status" value="1"/>
</dbReference>
<protein>
    <submittedName>
        <fullName evidence="4">DNA-binding protein</fullName>
    </submittedName>
</protein>
<reference evidence="4 5" key="1">
    <citation type="submission" date="2017-06" db="EMBL/GenBank/DDBJ databases">
        <title>Neisseria chenwenguii sp. nov., isolated from the intestinal contents of Tibetan Plateau Pika in Yushu, Qinghai Province, China.</title>
        <authorList>
            <person name="Zhang G."/>
        </authorList>
    </citation>
    <scope>NUCLEOTIDE SEQUENCE [LARGE SCALE GENOMIC DNA]</scope>
    <source>
        <strain evidence="4 5">10023</strain>
    </source>
</reference>
<dbReference type="GO" id="GO:0003730">
    <property type="term" value="F:mRNA 3'-UTR binding"/>
    <property type="evidence" value="ECO:0007669"/>
    <property type="project" value="TreeGrafter"/>
</dbReference>
<feature type="transmembrane region" description="Helical" evidence="2">
    <location>
        <begin position="449"/>
        <end position="472"/>
    </location>
</feature>
<keyword evidence="4" id="KW-0238">DNA-binding</keyword>
<dbReference type="PANTHER" id="PTHR12962:SF1">
    <property type="entry name" value="COLD SHOCK DOMAIN-CONTAINING PROTEIN CG9705"/>
    <property type="match status" value="1"/>
</dbReference>
<evidence type="ECO:0000259" key="3">
    <source>
        <dbReference type="PROSITE" id="PS51857"/>
    </source>
</evidence>
<dbReference type="CDD" id="cd04458">
    <property type="entry name" value="CSP_CDS"/>
    <property type="match status" value="1"/>
</dbReference>
<dbReference type="Pfam" id="PF00313">
    <property type="entry name" value="CSD"/>
    <property type="match status" value="1"/>
</dbReference>
<dbReference type="InterPro" id="IPR002059">
    <property type="entry name" value="CSP_DNA-bd"/>
</dbReference>
<gene>
    <name evidence="4" type="ORF">BG910_04205</name>
</gene>
<evidence type="ECO:0000256" key="2">
    <source>
        <dbReference type="SAM" id="Phobius"/>
    </source>
</evidence>
<sequence length="482" mass="53848">MLTIAKTHTLRAAKFGPDISSGRLPLKIKRFGCIPTDKIETIKMNPQLHYGTIVHWFDAMQRGSIIADDSGRRFFADKAALAGSYLFPKTGDRVCFSEDSSKERPTACQVELLKPDYKPGQILRITLKDWDFSKNGGFGHDENFPGQPVFVIGAFLTDQSRIPKVGDCVEGVLQQHRNGQWMLTEAAIQAYVPPESAAQTVRPSEKQAMQRLSENLQTAPARSDIPIHKTPAEAKAAPLQSVVRESAPMPDDPLVEYDEAAAPPANRVLNGTILNWNDEKGFGFIRYGDEHQNAFFHISAFHYQSRRPKNGQAVSFYCKPPVKGERRQAVRVVLRGDENCLFGEQKPDEGSPDILISDLLTKIFTGAAYLLATAYFSYKLAAVYLVLSVITFFLYRDDKLTAQKTDKNSRAYAGRIPENKLHAYALFGGWPGALAARTAFNHKTQKVPFVYIFWFTIAVNIAITYALLIHYADNPILSILKN</sequence>
<dbReference type="PROSITE" id="PS51857">
    <property type="entry name" value="CSD_2"/>
    <property type="match status" value="1"/>
</dbReference>
<dbReference type="PANTHER" id="PTHR12962">
    <property type="entry name" value="CALCIUM-REGULATED HEAT STABLE PROTEIN CRHSP-24-RELATED"/>
    <property type="match status" value="1"/>
</dbReference>
<evidence type="ECO:0000313" key="4">
    <source>
        <dbReference type="EMBL" id="ASK27052.1"/>
    </source>
</evidence>
<proteinExistence type="predicted"/>
<dbReference type="Proteomes" id="UP000198238">
    <property type="component" value="Chromosome"/>
</dbReference>
<dbReference type="GO" id="GO:0043488">
    <property type="term" value="P:regulation of mRNA stability"/>
    <property type="evidence" value="ECO:0007669"/>
    <property type="project" value="TreeGrafter"/>
</dbReference>
<evidence type="ECO:0000256" key="1">
    <source>
        <dbReference type="ARBA" id="ARBA00022553"/>
    </source>
</evidence>
<feature type="transmembrane region" description="Helical" evidence="2">
    <location>
        <begin position="375"/>
        <end position="395"/>
    </location>
</feature>
<keyword evidence="2" id="KW-0812">Transmembrane</keyword>
<dbReference type="SMART" id="SM00357">
    <property type="entry name" value="CSP"/>
    <property type="match status" value="1"/>
</dbReference>
<dbReference type="KEGG" id="nei:BG910_04205"/>
<dbReference type="InterPro" id="IPR052069">
    <property type="entry name" value="Ca-reg_mRNA-binding_domain"/>
</dbReference>
<dbReference type="GO" id="GO:0005829">
    <property type="term" value="C:cytosol"/>
    <property type="evidence" value="ECO:0007669"/>
    <property type="project" value="UniProtKB-ARBA"/>
</dbReference>